<sequence>MAKKVNKTQLIKEELTKNPDASPIDVAAKLKSHKVTPQYVSSVKYHMIHKDDAPKTKKRGASAKKKVRKPNRADISLSDLVAAKEFAESVGGVDTAKAVLDALSKLS</sequence>
<organism evidence="2 3">
    <name type="scientific">Fuerstiella marisgermanici</name>
    <dbReference type="NCBI Taxonomy" id="1891926"/>
    <lineage>
        <taxon>Bacteria</taxon>
        <taxon>Pseudomonadati</taxon>
        <taxon>Planctomycetota</taxon>
        <taxon>Planctomycetia</taxon>
        <taxon>Planctomycetales</taxon>
        <taxon>Planctomycetaceae</taxon>
        <taxon>Fuerstiella</taxon>
    </lineage>
</organism>
<evidence type="ECO:0000313" key="3">
    <source>
        <dbReference type="Proteomes" id="UP000187735"/>
    </source>
</evidence>
<gene>
    <name evidence="2" type="ORF">Fuma_01827</name>
</gene>
<dbReference type="OrthoDB" id="284479at2"/>
<dbReference type="EMBL" id="CP017641">
    <property type="protein sequence ID" value="APZ92218.1"/>
    <property type="molecule type" value="Genomic_DNA"/>
</dbReference>
<name>A0A1P8WDR0_9PLAN</name>
<dbReference type="STRING" id="1891926.Fuma_01827"/>
<dbReference type="AlphaFoldDB" id="A0A1P8WDR0"/>
<proteinExistence type="predicted"/>
<accession>A0A1P8WDR0</accession>
<reference evidence="2 3" key="1">
    <citation type="journal article" date="2016" name="Front. Microbiol.">
        <title>Fuerstia marisgermanicae gen. nov., sp. nov., an Unusual Member of the Phylum Planctomycetes from the German Wadden Sea.</title>
        <authorList>
            <person name="Kohn T."/>
            <person name="Heuer A."/>
            <person name="Jogler M."/>
            <person name="Vollmers J."/>
            <person name="Boedeker C."/>
            <person name="Bunk B."/>
            <person name="Rast P."/>
            <person name="Borchert D."/>
            <person name="Glockner I."/>
            <person name="Freese H.M."/>
            <person name="Klenk H.P."/>
            <person name="Overmann J."/>
            <person name="Kaster A.K."/>
            <person name="Rohde M."/>
            <person name="Wiegand S."/>
            <person name="Jogler C."/>
        </authorList>
    </citation>
    <scope>NUCLEOTIDE SEQUENCE [LARGE SCALE GENOMIC DNA]</scope>
    <source>
        <strain evidence="2 3">NH11</strain>
    </source>
</reference>
<evidence type="ECO:0000313" key="2">
    <source>
        <dbReference type="EMBL" id="APZ92218.1"/>
    </source>
</evidence>
<evidence type="ECO:0000256" key="1">
    <source>
        <dbReference type="SAM" id="MobiDB-lite"/>
    </source>
</evidence>
<feature type="region of interest" description="Disordered" evidence="1">
    <location>
        <begin position="50"/>
        <end position="70"/>
    </location>
</feature>
<dbReference type="RefSeq" id="WP_077023876.1">
    <property type="nucleotide sequence ID" value="NZ_CP017641.1"/>
</dbReference>
<feature type="compositionally biased region" description="Basic residues" evidence="1">
    <location>
        <begin position="56"/>
        <end position="70"/>
    </location>
</feature>
<protein>
    <submittedName>
        <fullName evidence="2">Uncharacterized protein</fullName>
    </submittedName>
</protein>
<keyword evidence="3" id="KW-1185">Reference proteome</keyword>
<dbReference type="KEGG" id="fmr:Fuma_01827"/>
<dbReference type="Proteomes" id="UP000187735">
    <property type="component" value="Chromosome"/>
</dbReference>